<comment type="caution">
    <text evidence="1">The sequence shown here is derived from an EMBL/GenBank/DDBJ whole genome shotgun (WGS) entry which is preliminary data.</text>
</comment>
<evidence type="ECO:0000313" key="1">
    <source>
        <dbReference type="EMBL" id="KKL84148.1"/>
    </source>
</evidence>
<reference evidence="1" key="1">
    <citation type="journal article" date="2015" name="Nature">
        <title>Complex archaea that bridge the gap between prokaryotes and eukaryotes.</title>
        <authorList>
            <person name="Spang A."/>
            <person name="Saw J.H."/>
            <person name="Jorgensen S.L."/>
            <person name="Zaremba-Niedzwiedzka K."/>
            <person name="Martijn J."/>
            <person name="Lind A.E."/>
            <person name="van Eijk R."/>
            <person name="Schleper C."/>
            <person name="Guy L."/>
            <person name="Ettema T.J."/>
        </authorList>
    </citation>
    <scope>NUCLEOTIDE SEQUENCE</scope>
</reference>
<dbReference type="SUPFAM" id="SSF46785">
    <property type="entry name" value="Winged helix' DNA-binding domain"/>
    <property type="match status" value="1"/>
</dbReference>
<organism evidence="1">
    <name type="scientific">marine sediment metagenome</name>
    <dbReference type="NCBI Taxonomy" id="412755"/>
    <lineage>
        <taxon>unclassified sequences</taxon>
        <taxon>metagenomes</taxon>
        <taxon>ecological metagenomes</taxon>
    </lineage>
</organism>
<protein>
    <recommendedName>
        <fullName evidence="2">Transcription regulator TrmB N-terminal domain-containing protein</fullName>
    </recommendedName>
</protein>
<gene>
    <name evidence="1" type="ORF">LCGC14_1967630</name>
</gene>
<proteinExistence type="predicted"/>
<dbReference type="EMBL" id="LAZR01021782">
    <property type="protein sequence ID" value="KKL84148.1"/>
    <property type="molecule type" value="Genomic_DNA"/>
</dbReference>
<name>A0A0F9FD14_9ZZZZ</name>
<sequence length="84" mass="9965">MANNTIIRKYPEPNEYLSPIQYNLIRTLESVGPLTRKDLVKQLRTPRTTIYDNLAKLQKRKLLEKFSRNIGKRGRPLVIWKIKD</sequence>
<dbReference type="InterPro" id="IPR036390">
    <property type="entry name" value="WH_DNA-bd_sf"/>
</dbReference>
<dbReference type="InterPro" id="IPR036388">
    <property type="entry name" value="WH-like_DNA-bd_sf"/>
</dbReference>
<accession>A0A0F9FD14</accession>
<dbReference type="Gene3D" id="1.10.10.10">
    <property type="entry name" value="Winged helix-like DNA-binding domain superfamily/Winged helix DNA-binding domain"/>
    <property type="match status" value="1"/>
</dbReference>
<evidence type="ECO:0008006" key="2">
    <source>
        <dbReference type="Google" id="ProtNLM"/>
    </source>
</evidence>
<dbReference type="AlphaFoldDB" id="A0A0F9FD14"/>